<evidence type="ECO:0000259" key="4">
    <source>
        <dbReference type="Pfam" id="PF13336"/>
    </source>
</evidence>
<dbReference type="EMBL" id="BMXF01000002">
    <property type="protein sequence ID" value="GHB70657.1"/>
    <property type="molecule type" value="Genomic_DNA"/>
</dbReference>
<dbReference type="InterPro" id="IPR038460">
    <property type="entry name" value="AcetylCoA_hyd_C_sf"/>
</dbReference>
<keyword evidence="2" id="KW-0808">Transferase</keyword>
<dbReference type="Pfam" id="PF02550">
    <property type="entry name" value="AcetylCoA_hydro"/>
    <property type="match status" value="1"/>
</dbReference>
<dbReference type="PANTHER" id="PTHR21432">
    <property type="entry name" value="ACETYL-COA HYDROLASE-RELATED"/>
    <property type="match status" value="1"/>
</dbReference>
<dbReference type="InterPro" id="IPR037171">
    <property type="entry name" value="NagB/RpiA_transferase-like"/>
</dbReference>
<name>A0A8J3G963_9BACT</name>
<dbReference type="Proteomes" id="UP000598271">
    <property type="component" value="Unassembled WGS sequence"/>
</dbReference>
<reference evidence="5 6" key="1">
    <citation type="journal article" date="2014" name="Int. J. Syst. Evol. Microbiol.">
        <title>Complete genome sequence of Corynebacterium casei LMG S-19264T (=DSM 44701T), isolated from a smear-ripened cheese.</title>
        <authorList>
            <consortium name="US DOE Joint Genome Institute (JGI-PGF)"/>
            <person name="Walter F."/>
            <person name="Albersmeier A."/>
            <person name="Kalinowski J."/>
            <person name="Ruckert C."/>
        </authorList>
    </citation>
    <scope>NUCLEOTIDE SEQUENCE [LARGE SCALE GENOMIC DNA]</scope>
    <source>
        <strain evidence="5 6">KCTC 12866</strain>
    </source>
</reference>
<accession>A0A8J3G963</accession>
<evidence type="ECO:0000256" key="1">
    <source>
        <dbReference type="ARBA" id="ARBA00009632"/>
    </source>
</evidence>
<evidence type="ECO:0000259" key="3">
    <source>
        <dbReference type="Pfam" id="PF02550"/>
    </source>
</evidence>
<dbReference type="InterPro" id="IPR003702">
    <property type="entry name" value="ActCoA_hydro_N"/>
</dbReference>
<sequence length="441" mass="47768">MQARNSRNDFASKFTLSMKYPYVEASEAVKLIRSNDRVFIHAGAATPTLLLEALAQRANELRNVQTIHLHLEGPMPLVDPGHEQSFHPNALFIGANLREAVASGRASYLPIFLSEAPLLFRNNIWPLDVALVQVSPPDAHGFCSLGVSVDVARAAVDTARKVIALVNPHMPRTHGDGQVHVSRFTTLCYHESPIYTHEPSEPSATEMAIGRHVSGLVEDGATLQVGIGGIPNATLRYLNNHKNLGLHTEMFSDGIIELVESGVITGVEKKKYRGKLVSSFAVGSQRLYDFMHDNPLLSMLEASYTNDTAVIRSNPKVTAINSAIEIDLTGQVCADSIGTRLYSGVGGQMDFMRGASLSKGGKPIIALPSVTSRGESKIVPLLKPGAGVVTTRAHVHYIVTEYGVANLYGKTLKQSAQALIAIAHPDHQEALERAAFERFKA</sequence>
<dbReference type="Gene3D" id="3.40.1080.20">
    <property type="entry name" value="Acetyl-CoA hydrolase/transferase C-terminal domain"/>
    <property type="match status" value="1"/>
</dbReference>
<dbReference type="Gene3D" id="3.40.1080.10">
    <property type="entry name" value="Glutaconate Coenzyme A-transferase"/>
    <property type="match status" value="1"/>
</dbReference>
<feature type="domain" description="Acetyl-CoA hydrolase/transferase C-terminal" evidence="4">
    <location>
        <begin position="283"/>
        <end position="435"/>
    </location>
</feature>
<dbReference type="PANTHER" id="PTHR21432:SF20">
    <property type="entry name" value="ACETYL-COA HYDROLASE"/>
    <property type="match status" value="1"/>
</dbReference>
<evidence type="ECO:0000313" key="5">
    <source>
        <dbReference type="EMBL" id="GHB70657.1"/>
    </source>
</evidence>
<protein>
    <submittedName>
        <fullName evidence="5">4-hydroxybutyrate CoA-transferase</fullName>
    </submittedName>
</protein>
<proteinExistence type="inferred from homology"/>
<dbReference type="SUPFAM" id="SSF100950">
    <property type="entry name" value="NagB/RpiA/CoA transferase-like"/>
    <property type="match status" value="2"/>
</dbReference>
<dbReference type="Gene3D" id="3.30.750.70">
    <property type="entry name" value="4-hydroxybutyrate coenzyme like domains"/>
    <property type="match status" value="1"/>
</dbReference>
<keyword evidence="6" id="KW-1185">Reference proteome</keyword>
<evidence type="ECO:0000313" key="6">
    <source>
        <dbReference type="Proteomes" id="UP000598271"/>
    </source>
</evidence>
<dbReference type="InterPro" id="IPR026888">
    <property type="entry name" value="AcetylCoA_hyd_C"/>
</dbReference>
<comment type="caution">
    <text evidence="5">The sequence shown here is derived from an EMBL/GenBank/DDBJ whole genome shotgun (WGS) entry which is preliminary data.</text>
</comment>
<dbReference type="Pfam" id="PF13336">
    <property type="entry name" value="AcetylCoA_hyd_C"/>
    <property type="match status" value="1"/>
</dbReference>
<comment type="similarity">
    <text evidence="1">Belongs to the acetyl-CoA hydrolase/transferase family.</text>
</comment>
<organism evidence="5 6">
    <name type="scientific">Persicitalea jodogahamensis</name>
    <dbReference type="NCBI Taxonomy" id="402147"/>
    <lineage>
        <taxon>Bacteria</taxon>
        <taxon>Pseudomonadati</taxon>
        <taxon>Bacteroidota</taxon>
        <taxon>Cytophagia</taxon>
        <taxon>Cytophagales</taxon>
        <taxon>Spirosomataceae</taxon>
        <taxon>Persicitalea</taxon>
    </lineage>
</organism>
<dbReference type="GO" id="GO:0006083">
    <property type="term" value="P:acetate metabolic process"/>
    <property type="evidence" value="ECO:0007669"/>
    <property type="project" value="InterPro"/>
</dbReference>
<gene>
    <name evidence="5" type="ORF">GCM10007390_25480</name>
</gene>
<dbReference type="InterPro" id="IPR046433">
    <property type="entry name" value="ActCoA_hydro"/>
</dbReference>
<feature type="domain" description="Acetyl-CoA hydrolase/transferase N-terminal" evidence="3">
    <location>
        <begin position="24"/>
        <end position="187"/>
    </location>
</feature>
<dbReference type="AlphaFoldDB" id="A0A8J3G963"/>
<dbReference type="GO" id="GO:0008775">
    <property type="term" value="F:acetate CoA-transferase activity"/>
    <property type="evidence" value="ECO:0007669"/>
    <property type="project" value="InterPro"/>
</dbReference>
<evidence type="ECO:0000256" key="2">
    <source>
        <dbReference type="ARBA" id="ARBA00022679"/>
    </source>
</evidence>